<proteinExistence type="predicted"/>
<dbReference type="GO" id="GO:0006355">
    <property type="term" value="P:regulation of DNA-templated transcription"/>
    <property type="evidence" value="ECO:0007669"/>
    <property type="project" value="InterPro"/>
</dbReference>
<sequence length="96" mass="11483">MHSEKISVPITDELFSEIKHLSENGQSRFFYQLVQHYIEKKKKEYIRADLKQGYIEMAEINRSIAESFAHAEWEAFHTSELRKHIIHYGQGGEWMR</sequence>
<comment type="caution">
    <text evidence="1">The sequence shown here is derived from an EMBL/GenBank/DDBJ whole genome shotgun (WGS) entry which is preliminary data.</text>
</comment>
<evidence type="ECO:0000313" key="2">
    <source>
        <dbReference type="Proteomes" id="UP000568839"/>
    </source>
</evidence>
<dbReference type="Gene3D" id="1.10.1220.10">
    <property type="entry name" value="Met repressor-like"/>
    <property type="match status" value="1"/>
</dbReference>
<keyword evidence="2" id="KW-1185">Reference proteome</keyword>
<gene>
    <name evidence="1" type="ORF">HNR44_001061</name>
</gene>
<accession>A0A841PY04</accession>
<dbReference type="InterPro" id="IPR013321">
    <property type="entry name" value="Arc_rbn_hlx_hlx"/>
</dbReference>
<dbReference type="AlphaFoldDB" id="A0A841PY04"/>
<dbReference type="RefSeq" id="WP_184403032.1">
    <property type="nucleotide sequence ID" value="NZ_JACHHJ010000001.1"/>
</dbReference>
<dbReference type="EMBL" id="JACHHJ010000001">
    <property type="protein sequence ID" value="MBB6449112.1"/>
    <property type="molecule type" value="Genomic_DNA"/>
</dbReference>
<evidence type="ECO:0000313" key="1">
    <source>
        <dbReference type="EMBL" id="MBB6449112.1"/>
    </source>
</evidence>
<organism evidence="1 2">
    <name type="scientific">Geomicrobium halophilum</name>
    <dbReference type="NCBI Taxonomy" id="549000"/>
    <lineage>
        <taxon>Bacteria</taxon>
        <taxon>Bacillati</taxon>
        <taxon>Bacillota</taxon>
        <taxon>Bacilli</taxon>
        <taxon>Bacillales</taxon>
        <taxon>Geomicrobium</taxon>
    </lineage>
</organism>
<reference evidence="1 2" key="1">
    <citation type="submission" date="2020-08" db="EMBL/GenBank/DDBJ databases">
        <title>Genomic Encyclopedia of Type Strains, Phase IV (KMG-IV): sequencing the most valuable type-strain genomes for metagenomic binning, comparative biology and taxonomic classification.</title>
        <authorList>
            <person name="Goeker M."/>
        </authorList>
    </citation>
    <scope>NUCLEOTIDE SEQUENCE [LARGE SCALE GENOMIC DNA]</scope>
    <source>
        <strain evidence="1 2">DSM 21769</strain>
    </source>
</reference>
<name>A0A841PY04_9BACL</name>
<dbReference type="Proteomes" id="UP000568839">
    <property type="component" value="Unassembled WGS sequence"/>
</dbReference>
<protein>
    <submittedName>
        <fullName evidence="1">CopG family transcriptional regulator/antitoxin EndoAI</fullName>
    </submittedName>
</protein>